<reference evidence="2" key="1">
    <citation type="submission" date="2014-11" db="EMBL/GenBank/DDBJ databases">
        <authorList>
            <person name="Hornung B.V."/>
        </authorList>
    </citation>
    <scope>NUCLEOTIDE SEQUENCE</scope>
    <source>
        <strain evidence="2">INE</strain>
    </source>
</reference>
<evidence type="ECO:0000313" key="1">
    <source>
        <dbReference type="EMBL" id="CAA7603112.1"/>
    </source>
</evidence>
<evidence type="ECO:0000313" key="3">
    <source>
        <dbReference type="Proteomes" id="UP001071230"/>
    </source>
</evidence>
<gene>
    <name evidence="2" type="ORF">DEACI_0024</name>
    <name evidence="1" type="ORF">DEACI_3935</name>
</gene>
<dbReference type="EMBL" id="CDGJ01000002">
    <property type="protein sequence ID" value="CEJ05650.1"/>
    <property type="molecule type" value="Genomic_DNA"/>
</dbReference>
<dbReference type="KEGG" id="aacx:DEACI_3935"/>
<sequence length="63" mass="7380">MSKRCSECNRPLKKDEVALSKKLIDLNCELYCINCLAEYLECNCDDLRIKIQEFKEQGCTLFL</sequence>
<dbReference type="EMBL" id="LR746496">
    <property type="protein sequence ID" value="CAA7603112.1"/>
    <property type="molecule type" value="Genomic_DNA"/>
</dbReference>
<dbReference type="Proteomes" id="UP000836597">
    <property type="component" value="Chromosome"/>
</dbReference>
<accession>A0A8S0WI54</accession>
<dbReference type="Proteomes" id="UP001071230">
    <property type="component" value="Unassembled WGS sequence"/>
</dbReference>
<keyword evidence="3" id="KW-1185">Reference proteome</keyword>
<protein>
    <submittedName>
        <fullName evidence="1">Uncharacterized protein</fullName>
    </submittedName>
</protein>
<name>A0A8S0WI54_9FIRM</name>
<organism evidence="1">
    <name type="scientific">Acididesulfobacillus acetoxydans</name>
    <dbReference type="NCBI Taxonomy" id="1561005"/>
    <lineage>
        <taxon>Bacteria</taxon>
        <taxon>Bacillati</taxon>
        <taxon>Bacillota</taxon>
        <taxon>Clostridia</taxon>
        <taxon>Eubacteriales</taxon>
        <taxon>Peptococcaceae</taxon>
        <taxon>Acididesulfobacillus</taxon>
    </lineage>
</organism>
<evidence type="ECO:0000313" key="2">
    <source>
        <dbReference type="EMBL" id="CEJ05650.1"/>
    </source>
</evidence>
<dbReference type="AlphaFoldDB" id="A0A8S0WI54"/>
<reference evidence="1" key="2">
    <citation type="submission" date="2020-01" db="EMBL/GenBank/DDBJ databases">
        <authorList>
            <person name="Hornung B."/>
        </authorList>
    </citation>
    <scope>NUCLEOTIDE SEQUENCE</scope>
    <source>
        <strain evidence="1">PacBioINE</strain>
    </source>
</reference>
<proteinExistence type="predicted"/>